<dbReference type="Gene3D" id="3.40.630.10">
    <property type="entry name" value="Zn peptidases"/>
    <property type="match status" value="1"/>
</dbReference>
<dbReference type="EMBL" id="QSJD01000007">
    <property type="protein sequence ID" value="RHD50687.1"/>
    <property type="molecule type" value="Genomic_DNA"/>
</dbReference>
<comment type="caution">
    <text evidence="1">The sequence shown here is derived from an EMBL/GenBank/DDBJ whole genome shotgun (WGS) entry which is preliminary data.</text>
</comment>
<dbReference type="RefSeq" id="WP_122264337.1">
    <property type="nucleotide sequence ID" value="NZ_QSJD01000007.1"/>
</dbReference>
<proteinExistence type="predicted"/>
<gene>
    <name evidence="1" type="ORF">DW794_06675</name>
</gene>
<dbReference type="Proteomes" id="UP000284689">
    <property type="component" value="Unassembled WGS sequence"/>
</dbReference>
<protein>
    <recommendedName>
        <fullName evidence="3">Acetyl-lysine deacetylase</fullName>
    </recommendedName>
</protein>
<dbReference type="SUPFAM" id="SSF53187">
    <property type="entry name" value="Zn-dependent exopeptidases"/>
    <property type="match status" value="1"/>
</dbReference>
<evidence type="ECO:0000313" key="1">
    <source>
        <dbReference type="EMBL" id="RHD50687.1"/>
    </source>
</evidence>
<evidence type="ECO:0000313" key="2">
    <source>
        <dbReference type="Proteomes" id="UP000284689"/>
    </source>
</evidence>
<dbReference type="AlphaFoldDB" id="A0A414FNE4"/>
<accession>A0A414FNE4</accession>
<reference evidence="1 2" key="1">
    <citation type="submission" date="2018-08" db="EMBL/GenBank/DDBJ databases">
        <title>A genome reference for cultivated species of the human gut microbiota.</title>
        <authorList>
            <person name="Zou Y."/>
            <person name="Xue W."/>
            <person name="Luo G."/>
        </authorList>
    </citation>
    <scope>NUCLEOTIDE SEQUENCE [LARGE SCALE GENOMIC DNA]</scope>
    <source>
        <strain evidence="1 2">AM31-16AC</strain>
    </source>
</reference>
<name>A0A414FNE4_9BACE</name>
<organism evidence="1 2">
    <name type="scientific">Bacteroides caccae</name>
    <dbReference type="NCBI Taxonomy" id="47678"/>
    <lineage>
        <taxon>Bacteria</taxon>
        <taxon>Pseudomonadati</taxon>
        <taxon>Bacteroidota</taxon>
        <taxon>Bacteroidia</taxon>
        <taxon>Bacteroidales</taxon>
        <taxon>Bacteroidaceae</taxon>
        <taxon>Bacteroides</taxon>
    </lineage>
</organism>
<sequence length="329" mass="38798">MFNPQKIRIMELLKKLYKVYSPSEKERAMIKFIWNYTKRITDTKIEADITGNLYITKGEAESYPCIVAHLDQVQRLHSKDFTAIETGEIIFGYSSRNKRQEGLGADDKNGIWIALKCLEKYDSLKLAFFVSEETGCVGSGKAVMDFFNDCRFVIQPDRRGYQDIINEIGWTSLCSPRFLQAAGYKKFGYKETRGMMTDVQELKERGLQVSCINLSCGYYEPHTDHEFTIKKDLMNCLSLVEHIIENCTEPYPHQTEILDRRWRTYDEFDEAVDEIFALLDQGELWSVEDLYYMYHSVFPQLDMKDYRRIYTEYYNLNMPEEYEDRKILS</sequence>
<evidence type="ECO:0008006" key="3">
    <source>
        <dbReference type="Google" id="ProtNLM"/>
    </source>
</evidence>